<dbReference type="Proteomes" id="UP000252107">
    <property type="component" value="Unassembled WGS sequence"/>
</dbReference>
<feature type="domain" description="Transposase IS4 N-terminal" evidence="2">
    <location>
        <begin position="21"/>
        <end position="114"/>
    </location>
</feature>
<dbReference type="NCBIfam" id="NF033592">
    <property type="entry name" value="transpos_IS4_1"/>
    <property type="match status" value="1"/>
</dbReference>
<dbReference type="EMBL" id="LXQD01000045">
    <property type="protein sequence ID" value="RCJ40648.1"/>
    <property type="molecule type" value="Genomic_DNA"/>
</dbReference>
<dbReference type="PANTHER" id="PTHR37529">
    <property type="entry name" value="TRANSPOSASE INSG FOR INSERTION SEQUENCE ELEMENT IS4-RELATED"/>
    <property type="match status" value="1"/>
</dbReference>
<protein>
    <submittedName>
        <fullName evidence="3">Transposase</fullName>
    </submittedName>
</protein>
<evidence type="ECO:0000313" key="3">
    <source>
        <dbReference type="EMBL" id="RCJ40648.1"/>
    </source>
</evidence>
<keyword evidence="4" id="KW-1185">Reference proteome</keyword>
<dbReference type="InterPro" id="IPR024473">
    <property type="entry name" value="Transposases_IS4_N"/>
</dbReference>
<proteinExistence type="predicted"/>
<dbReference type="InterPro" id="IPR047952">
    <property type="entry name" value="Transpos_IS4"/>
</dbReference>
<dbReference type="PANTHER" id="PTHR37529:SF1">
    <property type="entry name" value="TRANSPOSASE INSG FOR INSERTION SEQUENCE ELEMENT IS4-RELATED"/>
    <property type="match status" value="1"/>
</dbReference>
<evidence type="ECO:0000259" key="1">
    <source>
        <dbReference type="Pfam" id="PF01609"/>
    </source>
</evidence>
<comment type="caution">
    <text evidence="3">The sequence shown here is derived from an EMBL/GenBank/DDBJ whole genome shotgun (WGS) entry which is preliminary data.</text>
</comment>
<dbReference type="InterPro" id="IPR012337">
    <property type="entry name" value="RNaseH-like_sf"/>
</dbReference>
<dbReference type="GO" id="GO:0003677">
    <property type="term" value="F:DNA binding"/>
    <property type="evidence" value="ECO:0007669"/>
    <property type="project" value="InterPro"/>
</dbReference>
<sequence>MQLKEFSLVSLSIESGEVLKAIETAIPGKAIEQVLGQTDSRETRKRKLPSHLIVCLVIAMNIWSSDSMRTVLKNLVKGLRTQWLKLGQYWRVPSPSSITEARQRLGCQTMSRLFHLLVRPLATAETPGAFLFGLRVMAADGTVLDVPDTPANAKVFGYPGSPKGTRAAFPKIRLVLLIEAGTHLIVDALMCPYRIGERVRVKKLLRSVTPGMLLMWDRGLHSYQMVQATQMQGCHFLGRVPANVKFVPERVLDDGSYLAWIHPDGKSKKKGFNKILLRVIEYTIDSETGQKTYRLITSLLDPQNYPALVQAREYHQRWEVENTIDELKTHLNGRKTPIRSLNPREVVQEVYGWLLGHWAVRSLMFQAAQQAGISPLRLGFTGTLKVIRAAIPEFQNTPTEQLPFFGHG</sequence>
<dbReference type="Pfam" id="PF13006">
    <property type="entry name" value="Nterm_IS4"/>
    <property type="match status" value="1"/>
</dbReference>
<dbReference type="SUPFAM" id="SSF53098">
    <property type="entry name" value="Ribonuclease H-like"/>
    <property type="match status" value="1"/>
</dbReference>
<evidence type="ECO:0000313" key="4">
    <source>
        <dbReference type="Proteomes" id="UP000252107"/>
    </source>
</evidence>
<reference evidence="3" key="1">
    <citation type="submission" date="2016-04" db="EMBL/GenBank/DDBJ databases">
        <authorList>
            <person name="Tabuchi Yagui T.R."/>
        </authorList>
    </citation>
    <scope>NUCLEOTIDE SEQUENCE [LARGE SCALE GENOMIC DNA]</scope>
    <source>
        <strain evidence="3">NIES-26</strain>
    </source>
</reference>
<dbReference type="Pfam" id="PF01609">
    <property type="entry name" value="DDE_Tnp_1"/>
    <property type="match status" value="1"/>
</dbReference>
<dbReference type="InterPro" id="IPR002559">
    <property type="entry name" value="Transposase_11"/>
</dbReference>
<gene>
    <name evidence="3" type="ORF">A6770_37475</name>
</gene>
<accession>A0A367RVQ6</accession>
<dbReference type="GO" id="GO:0006313">
    <property type="term" value="P:DNA transposition"/>
    <property type="evidence" value="ECO:0007669"/>
    <property type="project" value="InterPro"/>
</dbReference>
<feature type="domain" description="Transposase IS4-like" evidence="1">
    <location>
        <begin position="133"/>
        <end position="343"/>
    </location>
</feature>
<dbReference type="GO" id="GO:0004803">
    <property type="term" value="F:transposase activity"/>
    <property type="evidence" value="ECO:0007669"/>
    <property type="project" value="InterPro"/>
</dbReference>
<organism evidence="3 4">
    <name type="scientific">Nostoc minutum NIES-26</name>
    <dbReference type="NCBI Taxonomy" id="1844469"/>
    <lineage>
        <taxon>Bacteria</taxon>
        <taxon>Bacillati</taxon>
        <taxon>Cyanobacteriota</taxon>
        <taxon>Cyanophyceae</taxon>
        <taxon>Nostocales</taxon>
        <taxon>Nostocaceae</taxon>
        <taxon>Nostoc</taxon>
    </lineage>
</organism>
<name>A0A367RVQ6_9NOSO</name>
<evidence type="ECO:0000259" key="2">
    <source>
        <dbReference type="Pfam" id="PF13006"/>
    </source>
</evidence>
<dbReference type="AlphaFoldDB" id="A0A367RVQ6"/>